<dbReference type="OrthoDB" id="2122982at2759"/>
<accession>A0A1C7LPZ9</accession>
<name>A0A1C7LPZ9_GRIFR</name>
<gene>
    <name evidence="2" type="ORF">A0H81_13974</name>
</gene>
<dbReference type="OMA" id="YGARLMC"/>
<evidence type="ECO:0000313" key="2">
    <source>
        <dbReference type="EMBL" id="OBZ66087.1"/>
    </source>
</evidence>
<dbReference type="EMBL" id="LUGG01000033">
    <property type="protein sequence ID" value="OBZ66087.1"/>
    <property type="molecule type" value="Genomic_DNA"/>
</dbReference>
<keyword evidence="1" id="KW-0472">Membrane</keyword>
<keyword evidence="1" id="KW-0812">Transmembrane</keyword>
<reference evidence="2 3" key="1">
    <citation type="submission" date="2016-03" db="EMBL/GenBank/DDBJ databases">
        <title>Whole genome sequencing of Grifola frondosa 9006-11.</title>
        <authorList>
            <person name="Min B."/>
            <person name="Park H."/>
            <person name="Kim J.-G."/>
            <person name="Cho H."/>
            <person name="Oh Y.-L."/>
            <person name="Kong W.-S."/>
            <person name="Choi I.-G."/>
        </authorList>
    </citation>
    <scope>NUCLEOTIDE SEQUENCE [LARGE SCALE GENOMIC DNA]</scope>
    <source>
        <strain evidence="2 3">9006-11</strain>
    </source>
</reference>
<evidence type="ECO:0000313" key="3">
    <source>
        <dbReference type="Proteomes" id="UP000092993"/>
    </source>
</evidence>
<keyword evidence="1" id="KW-1133">Transmembrane helix</keyword>
<protein>
    <submittedName>
        <fullName evidence="2">Uncharacterized protein</fullName>
    </submittedName>
</protein>
<proteinExistence type="predicted"/>
<dbReference type="SUPFAM" id="SSF57850">
    <property type="entry name" value="RING/U-box"/>
    <property type="match status" value="1"/>
</dbReference>
<dbReference type="Proteomes" id="UP000092993">
    <property type="component" value="Unassembled WGS sequence"/>
</dbReference>
<keyword evidence="3" id="KW-1185">Reference proteome</keyword>
<feature type="transmembrane region" description="Helical" evidence="1">
    <location>
        <begin position="892"/>
        <end position="912"/>
    </location>
</feature>
<dbReference type="STRING" id="5627.A0A1C7LPZ9"/>
<sequence>MGSLEELSSPIRSAVESDSMKIVRETLHTFAQGLPGLLKVLDEIAEIHPFVKVAVGAFKVVVELDTKRRDNDKKIAVLFMEMKYMMTALTQLQDVKDEGNVGRDGITIQVRMQDLISQTANDIKECANVCDTYSKKKLLVRILKGPIWDSTLQGFIQLFAKRRDEFDLSISFHVGLGVDNANRKLDVVNAKLDAVLEFFHSDSYNSPERSKVESLIRSKGGAEVVLNDDDALREILGADIGLFRLSDHNRAQADGSKYDLQELKIDLDIEPTHAVRENMKRFEQKFQMQKRSIEDLAEAIHHEGDRVIESITSGPHDKIVDPEEQRIRDGLETIRYEIDAQDAVALIMGSQRIELALFPVLNILLRLDYEIIRLCRTVVIGDKELWDCAVRLHEIFDSVRSRLETLYAMFLRQNLDPDNQFGIFAFGLFRGFCDRQYLRSPQFLRRYWDKKPDYKYNDAEEDNITGVTKSLKYPPLVIDMYELPKDTQLFDNSCASAAVKAILGHWCGFRYNEEYPHSVMYSMRFCPTQSDDHAFEASWTFLGAHIHVTGTCIGEPDGQVLYEFTLKSSDTLVHMVFRGHIEADGTALSGSCTNFRHSSSSSHFIFKRIAPEDMCYRPSPMEFRQDKERRDRRRRYLELQHRSPRSDEEKIELAAIRQSLTATDARCYATLATLRDRATSCDHIGIVCDNCRKEVWGARVICLECITDVNTVDLCDTAACMAASLGVALRQTETLRQPHLPTHQMVKVRAATHRQWDLVKVERAAWAALKRAVAAFEGSTAEERKDTDSISPHMKMSPCPTCVVCSAAVTRPCWYCIVCQSDTFVCSACDAKGGASVGQHRDIHGLVRIQKGPEVLTKHLKTLENEVAARIDATLDALQQRFTERLNKIETMLRAVFFCCIVIIVCEGLSYLKQQW</sequence>
<dbReference type="AlphaFoldDB" id="A0A1C7LPZ9"/>
<organism evidence="2 3">
    <name type="scientific">Grifola frondosa</name>
    <name type="common">Maitake</name>
    <name type="synonym">Polyporus frondosus</name>
    <dbReference type="NCBI Taxonomy" id="5627"/>
    <lineage>
        <taxon>Eukaryota</taxon>
        <taxon>Fungi</taxon>
        <taxon>Dikarya</taxon>
        <taxon>Basidiomycota</taxon>
        <taxon>Agaricomycotina</taxon>
        <taxon>Agaricomycetes</taxon>
        <taxon>Polyporales</taxon>
        <taxon>Grifolaceae</taxon>
        <taxon>Grifola</taxon>
    </lineage>
</organism>
<comment type="caution">
    <text evidence="2">The sequence shown here is derived from an EMBL/GenBank/DDBJ whole genome shotgun (WGS) entry which is preliminary data.</text>
</comment>
<evidence type="ECO:0000256" key="1">
    <source>
        <dbReference type="SAM" id="Phobius"/>
    </source>
</evidence>